<accession>A0A1G8L2N6</accession>
<feature type="compositionally biased region" description="Basic and acidic residues" evidence="1">
    <location>
        <begin position="17"/>
        <end position="26"/>
    </location>
</feature>
<evidence type="ECO:0000256" key="1">
    <source>
        <dbReference type="SAM" id="MobiDB-lite"/>
    </source>
</evidence>
<dbReference type="EMBL" id="FNEB01000003">
    <property type="protein sequence ID" value="SDI49974.1"/>
    <property type="molecule type" value="Genomic_DNA"/>
</dbReference>
<dbReference type="Proteomes" id="UP000199340">
    <property type="component" value="Unassembled WGS sequence"/>
</dbReference>
<gene>
    <name evidence="2" type="ORF">SAMN05421850_103149</name>
</gene>
<organism evidence="2 3">
    <name type="scientific">Lutimaribacter saemankumensis</name>
    <dbReference type="NCBI Taxonomy" id="490829"/>
    <lineage>
        <taxon>Bacteria</taxon>
        <taxon>Pseudomonadati</taxon>
        <taxon>Pseudomonadota</taxon>
        <taxon>Alphaproteobacteria</taxon>
        <taxon>Rhodobacterales</taxon>
        <taxon>Roseobacteraceae</taxon>
        <taxon>Lutimaribacter</taxon>
    </lineage>
</organism>
<dbReference type="RefSeq" id="WP_090028105.1">
    <property type="nucleotide sequence ID" value="NZ_FNEB01000003.1"/>
</dbReference>
<sequence>METVLTPSAFTGSDDAELARTKDKAHARWLKRRAQSNRQQADHAAWSKNGLPKTYDVDQKDAEAIKTATLPD</sequence>
<keyword evidence="3" id="KW-1185">Reference proteome</keyword>
<feature type="compositionally biased region" description="Polar residues" evidence="1">
    <location>
        <begin position="1"/>
        <end position="11"/>
    </location>
</feature>
<proteinExistence type="predicted"/>
<evidence type="ECO:0000313" key="3">
    <source>
        <dbReference type="Proteomes" id="UP000199340"/>
    </source>
</evidence>
<evidence type="ECO:0000313" key="2">
    <source>
        <dbReference type="EMBL" id="SDI49974.1"/>
    </source>
</evidence>
<reference evidence="2 3" key="1">
    <citation type="submission" date="2016-10" db="EMBL/GenBank/DDBJ databases">
        <authorList>
            <person name="de Groot N.N."/>
        </authorList>
    </citation>
    <scope>NUCLEOTIDE SEQUENCE [LARGE SCALE GENOMIC DNA]</scope>
    <source>
        <strain evidence="2 3">DSM 28010</strain>
    </source>
</reference>
<dbReference type="AlphaFoldDB" id="A0A1G8L2N6"/>
<feature type="region of interest" description="Disordered" evidence="1">
    <location>
        <begin position="1"/>
        <end position="58"/>
    </location>
</feature>
<name>A0A1G8L2N6_9RHOB</name>
<protein>
    <submittedName>
        <fullName evidence="2">Uncharacterized protein</fullName>
    </submittedName>
</protein>
<dbReference type="STRING" id="490829.SAMN05421850_103149"/>